<dbReference type="EMBL" id="BRXZ01004717">
    <property type="protein sequence ID" value="GMH54259.1"/>
    <property type="molecule type" value="Genomic_DNA"/>
</dbReference>
<protein>
    <submittedName>
        <fullName evidence="2">Uncharacterized protein</fullName>
    </submittedName>
</protein>
<keyword evidence="1" id="KW-0175">Coiled coil</keyword>
<dbReference type="AlphaFoldDB" id="A0A9W7DS60"/>
<name>A0A9W7DS60_9STRA</name>
<evidence type="ECO:0000256" key="1">
    <source>
        <dbReference type="SAM" id="Coils"/>
    </source>
</evidence>
<gene>
    <name evidence="2" type="ORF">TrRE_jg9357</name>
</gene>
<evidence type="ECO:0000313" key="3">
    <source>
        <dbReference type="Proteomes" id="UP001165082"/>
    </source>
</evidence>
<sequence length="107" mass="12906">PEVYEQYRKLEKELLEKKLTEDIRKEERRRLEEEQARRAAMDAQQRKVYDARMRIVDDILTLRLKQGSCRNVQGTSKISDWTTSPRDTEGDYLVCKEKQQEKFLKKI</sequence>
<reference evidence="2" key="1">
    <citation type="submission" date="2022-07" db="EMBL/GenBank/DDBJ databases">
        <title>Genome analysis of Parmales, a sister group of diatoms, reveals the evolutionary specialization of diatoms from phago-mixotrophs to photoautotrophs.</title>
        <authorList>
            <person name="Ban H."/>
            <person name="Sato S."/>
            <person name="Yoshikawa S."/>
            <person name="Kazumasa Y."/>
            <person name="Nakamura Y."/>
            <person name="Ichinomiya M."/>
            <person name="Saitoh K."/>
            <person name="Sato N."/>
            <person name="Blanc-Mathieu R."/>
            <person name="Endo H."/>
            <person name="Kuwata A."/>
            <person name="Ogata H."/>
        </authorList>
    </citation>
    <scope>NUCLEOTIDE SEQUENCE</scope>
</reference>
<evidence type="ECO:0000313" key="2">
    <source>
        <dbReference type="EMBL" id="GMH54259.1"/>
    </source>
</evidence>
<dbReference type="Proteomes" id="UP001165082">
    <property type="component" value="Unassembled WGS sequence"/>
</dbReference>
<keyword evidence="3" id="KW-1185">Reference proteome</keyword>
<feature type="non-terminal residue" evidence="2">
    <location>
        <position position="1"/>
    </location>
</feature>
<proteinExistence type="predicted"/>
<comment type="caution">
    <text evidence="2">The sequence shown here is derived from an EMBL/GenBank/DDBJ whole genome shotgun (WGS) entry which is preliminary data.</text>
</comment>
<feature type="coiled-coil region" evidence="1">
    <location>
        <begin position="16"/>
        <end position="44"/>
    </location>
</feature>
<organism evidence="2 3">
    <name type="scientific">Triparma retinervis</name>
    <dbReference type="NCBI Taxonomy" id="2557542"/>
    <lineage>
        <taxon>Eukaryota</taxon>
        <taxon>Sar</taxon>
        <taxon>Stramenopiles</taxon>
        <taxon>Ochrophyta</taxon>
        <taxon>Bolidophyceae</taxon>
        <taxon>Parmales</taxon>
        <taxon>Triparmaceae</taxon>
        <taxon>Triparma</taxon>
    </lineage>
</organism>
<accession>A0A9W7DS60</accession>